<evidence type="ECO:0000259" key="1">
    <source>
        <dbReference type="PROSITE" id="PS50206"/>
    </source>
</evidence>
<sequence length="104" mass="10783">MSKSVSVNEAAERVKTGAVLVDVREIEEFRAVSAPGAVNVPLSLIQKLGKDAYRNLGVDPDQSDLLVICRSGGRSGMACGGLGDNAINVDGGMLAWEAAGLPTR</sequence>
<dbReference type="InterPro" id="IPR052367">
    <property type="entry name" value="Thiosulfate_ST/Rhodanese-like"/>
</dbReference>
<dbReference type="RefSeq" id="WP_188449545.1">
    <property type="nucleotide sequence ID" value="NZ_BMFO01000003.1"/>
</dbReference>
<dbReference type="InterPro" id="IPR001763">
    <property type="entry name" value="Rhodanese-like_dom"/>
</dbReference>
<dbReference type="Pfam" id="PF00581">
    <property type="entry name" value="Rhodanese"/>
    <property type="match status" value="1"/>
</dbReference>
<dbReference type="EMBL" id="BMFO01000003">
    <property type="protein sequence ID" value="GGF94303.1"/>
    <property type="molecule type" value="Genomic_DNA"/>
</dbReference>
<reference evidence="2" key="1">
    <citation type="journal article" date="2014" name="Int. J. Syst. Evol. Microbiol.">
        <title>Complete genome sequence of Corynebacterium casei LMG S-19264T (=DSM 44701T), isolated from a smear-ripened cheese.</title>
        <authorList>
            <consortium name="US DOE Joint Genome Institute (JGI-PGF)"/>
            <person name="Walter F."/>
            <person name="Albersmeier A."/>
            <person name="Kalinowski J."/>
            <person name="Ruckert C."/>
        </authorList>
    </citation>
    <scope>NUCLEOTIDE SEQUENCE</scope>
    <source>
        <strain evidence="2">CGMCC 1.12726</strain>
    </source>
</reference>
<evidence type="ECO:0000313" key="3">
    <source>
        <dbReference type="Proteomes" id="UP000632858"/>
    </source>
</evidence>
<dbReference type="Proteomes" id="UP000632858">
    <property type="component" value="Unassembled WGS sequence"/>
</dbReference>
<dbReference type="PANTHER" id="PTHR45431">
    <property type="entry name" value="RHODANESE-LIKE DOMAIN-CONTAINING PROTEIN 15, CHLOROPLASTIC"/>
    <property type="match status" value="1"/>
</dbReference>
<protein>
    <submittedName>
        <fullName evidence="2">Sulfurtransferase</fullName>
    </submittedName>
</protein>
<proteinExistence type="predicted"/>
<dbReference type="InterPro" id="IPR036873">
    <property type="entry name" value="Rhodanese-like_dom_sf"/>
</dbReference>
<dbReference type="Gene3D" id="3.40.250.10">
    <property type="entry name" value="Rhodanese-like domain"/>
    <property type="match status" value="1"/>
</dbReference>
<reference evidence="2" key="2">
    <citation type="submission" date="2020-09" db="EMBL/GenBank/DDBJ databases">
        <authorList>
            <person name="Sun Q."/>
            <person name="Zhou Y."/>
        </authorList>
    </citation>
    <scope>NUCLEOTIDE SEQUENCE</scope>
    <source>
        <strain evidence="2">CGMCC 1.12726</strain>
    </source>
</reference>
<dbReference type="SUPFAM" id="SSF52821">
    <property type="entry name" value="Rhodanese/Cell cycle control phosphatase"/>
    <property type="match status" value="1"/>
</dbReference>
<accession>A0A917FP87</accession>
<name>A0A917FP87_9GAMM</name>
<dbReference type="AlphaFoldDB" id="A0A917FP87"/>
<keyword evidence="3" id="KW-1185">Reference proteome</keyword>
<comment type="caution">
    <text evidence="2">The sequence shown here is derived from an EMBL/GenBank/DDBJ whole genome shotgun (WGS) entry which is preliminary data.</text>
</comment>
<dbReference type="PROSITE" id="PS50206">
    <property type="entry name" value="RHODANESE_3"/>
    <property type="match status" value="1"/>
</dbReference>
<dbReference type="SMART" id="SM00450">
    <property type="entry name" value="RHOD"/>
    <property type="match status" value="1"/>
</dbReference>
<gene>
    <name evidence="2" type="ORF">GCM10010960_15070</name>
</gene>
<dbReference type="CDD" id="cd00158">
    <property type="entry name" value="RHOD"/>
    <property type="match status" value="1"/>
</dbReference>
<feature type="domain" description="Rhodanese" evidence="1">
    <location>
        <begin position="17"/>
        <end position="104"/>
    </location>
</feature>
<evidence type="ECO:0000313" key="2">
    <source>
        <dbReference type="EMBL" id="GGF94303.1"/>
    </source>
</evidence>
<organism evidence="2 3">
    <name type="scientific">Arenimonas maotaiensis</name>
    <dbReference type="NCBI Taxonomy" id="1446479"/>
    <lineage>
        <taxon>Bacteria</taxon>
        <taxon>Pseudomonadati</taxon>
        <taxon>Pseudomonadota</taxon>
        <taxon>Gammaproteobacteria</taxon>
        <taxon>Lysobacterales</taxon>
        <taxon>Lysobacteraceae</taxon>
        <taxon>Arenimonas</taxon>
    </lineage>
</organism>
<dbReference type="PANTHER" id="PTHR45431:SF3">
    <property type="entry name" value="RHODANESE-LIKE DOMAIN-CONTAINING PROTEIN 15, CHLOROPLASTIC"/>
    <property type="match status" value="1"/>
</dbReference>